<keyword evidence="2" id="KW-1185">Reference proteome</keyword>
<gene>
    <name evidence="1" type="ORF">ACFSR1_06440</name>
</gene>
<evidence type="ECO:0000313" key="2">
    <source>
        <dbReference type="Proteomes" id="UP001597319"/>
    </source>
</evidence>
<dbReference type="EMBL" id="JBHULE010000008">
    <property type="protein sequence ID" value="MFD2562303.1"/>
    <property type="molecule type" value="Genomic_DNA"/>
</dbReference>
<organism evidence="1 2">
    <name type="scientific">Aquimarina rubra</name>
    <dbReference type="NCBI Taxonomy" id="1920033"/>
    <lineage>
        <taxon>Bacteria</taxon>
        <taxon>Pseudomonadati</taxon>
        <taxon>Bacteroidota</taxon>
        <taxon>Flavobacteriia</taxon>
        <taxon>Flavobacteriales</taxon>
        <taxon>Flavobacteriaceae</taxon>
        <taxon>Aquimarina</taxon>
    </lineage>
</organism>
<comment type="caution">
    <text evidence="1">The sequence shown here is derived from an EMBL/GenBank/DDBJ whole genome shotgun (WGS) entry which is preliminary data.</text>
</comment>
<name>A0ABW5LEY0_9FLAO</name>
<proteinExistence type="predicted"/>
<dbReference type="Proteomes" id="UP001597319">
    <property type="component" value="Unassembled WGS sequence"/>
</dbReference>
<accession>A0ABW5LEY0</accession>
<evidence type="ECO:0000313" key="1">
    <source>
        <dbReference type="EMBL" id="MFD2562303.1"/>
    </source>
</evidence>
<reference evidence="2" key="1">
    <citation type="journal article" date="2019" name="Int. J. Syst. Evol. Microbiol.">
        <title>The Global Catalogue of Microorganisms (GCM) 10K type strain sequencing project: providing services to taxonomists for standard genome sequencing and annotation.</title>
        <authorList>
            <consortium name="The Broad Institute Genomics Platform"/>
            <consortium name="The Broad Institute Genome Sequencing Center for Infectious Disease"/>
            <person name="Wu L."/>
            <person name="Ma J."/>
        </authorList>
    </citation>
    <scope>NUCLEOTIDE SEQUENCE [LARGE SCALE GENOMIC DNA]</scope>
    <source>
        <strain evidence="2">KCTC 52274</strain>
    </source>
</reference>
<protein>
    <submittedName>
        <fullName evidence="1">Uncharacterized protein</fullName>
    </submittedName>
</protein>
<sequence>MHQKLQLLLLCIICYSCNTTSDTNERYFIPQNFKNEGVINKYYTHVYPKNKQNIKTSLDYSWTKKLNDSLYTKDIYNPAFKLQSSKQFTIEDTDAVEVGYKRYYPRDTLNAVYPDDIKTTYIPFSKDTVYYHARLHNSDSIYIDVQHIAKLVKDTLIESKPAKIIEQTTTSTTVFGTTRRDTMQYHSRNIYVRDLGLYSSTLTTDENVIKRILVEQILPKQFDSLSKHGIQRVGYIDFDKTIDKDKDLTLCTDHKFIADYYNGGNDRAGFIGGKGKLKKLVYGSLDTDKLNNASGYLTFRFVINCKGIAGKFITDQSADFDYNEKQFSKETVTHLYEIISGVKKWKPCVIRNVKRDSYFYVTFILKNGEIKDILP</sequence>
<dbReference type="RefSeq" id="WP_378290781.1">
    <property type="nucleotide sequence ID" value="NZ_JBHULE010000008.1"/>
</dbReference>